<dbReference type="Proteomes" id="UP000265581">
    <property type="component" value="Unassembled WGS sequence"/>
</dbReference>
<keyword evidence="2" id="KW-1185">Reference proteome</keyword>
<accession>A0A371P847</accession>
<dbReference type="AlphaFoldDB" id="A0A371P847"/>
<organism evidence="1 2">
    <name type="scientific">Aeromicrobium endophyticum</name>
    <dbReference type="NCBI Taxonomy" id="2292704"/>
    <lineage>
        <taxon>Bacteria</taxon>
        <taxon>Bacillati</taxon>
        <taxon>Actinomycetota</taxon>
        <taxon>Actinomycetes</taxon>
        <taxon>Propionibacteriales</taxon>
        <taxon>Nocardioidaceae</taxon>
        <taxon>Aeromicrobium</taxon>
    </lineage>
</organism>
<gene>
    <name evidence="1" type="ORF">DX116_00315</name>
</gene>
<dbReference type="EMBL" id="QUBR01000001">
    <property type="protein sequence ID" value="REK72133.1"/>
    <property type="molecule type" value="Genomic_DNA"/>
</dbReference>
<evidence type="ECO:0000313" key="2">
    <source>
        <dbReference type="Proteomes" id="UP000265581"/>
    </source>
</evidence>
<evidence type="ECO:0000313" key="1">
    <source>
        <dbReference type="EMBL" id="REK72133.1"/>
    </source>
</evidence>
<protein>
    <submittedName>
        <fullName evidence="1">Uncharacterized protein</fullName>
    </submittedName>
</protein>
<name>A0A371P847_9ACTN</name>
<comment type="caution">
    <text evidence="1">The sequence shown here is derived from an EMBL/GenBank/DDBJ whole genome shotgun (WGS) entry which is preliminary data.</text>
</comment>
<sequence>MQVAQLYANGKTPDPEVEMVVRQKLATARIEKCVRETLAISPTLHPAQVEYLAGLLDTPGGLV</sequence>
<proteinExistence type="predicted"/>
<reference evidence="1 2" key="1">
    <citation type="submission" date="2018-08" db="EMBL/GenBank/DDBJ databases">
        <title>Aeromicrobium sp. M2KJ-4, whole genome shotgun sequence.</title>
        <authorList>
            <person name="Tuo L."/>
        </authorList>
    </citation>
    <scope>NUCLEOTIDE SEQUENCE [LARGE SCALE GENOMIC DNA]</scope>
    <source>
        <strain evidence="1 2">M2KJ-4</strain>
    </source>
</reference>